<name>A0ABW0P7S1_9HYPH</name>
<proteinExistence type="predicted"/>
<protein>
    <submittedName>
        <fullName evidence="1">Uncharacterized protein</fullName>
    </submittedName>
</protein>
<dbReference type="RefSeq" id="WP_156449922.1">
    <property type="nucleotide sequence ID" value="NZ_JBHSLU010000063.1"/>
</dbReference>
<evidence type="ECO:0000313" key="1">
    <source>
        <dbReference type="EMBL" id="MFC5507487.1"/>
    </source>
</evidence>
<evidence type="ECO:0000313" key="2">
    <source>
        <dbReference type="Proteomes" id="UP001596060"/>
    </source>
</evidence>
<gene>
    <name evidence="1" type="ORF">ACFPN9_19785</name>
</gene>
<dbReference type="Proteomes" id="UP001596060">
    <property type="component" value="Unassembled WGS sequence"/>
</dbReference>
<reference evidence="2" key="1">
    <citation type="journal article" date="2019" name="Int. J. Syst. Evol. Microbiol.">
        <title>The Global Catalogue of Microorganisms (GCM) 10K type strain sequencing project: providing services to taxonomists for standard genome sequencing and annotation.</title>
        <authorList>
            <consortium name="The Broad Institute Genomics Platform"/>
            <consortium name="The Broad Institute Genome Sequencing Center for Infectious Disease"/>
            <person name="Wu L."/>
            <person name="Ma J."/>
        </authorList>
    </citation>
    <scope>NUCLEOTIDE SEQUENCE [LARGE SCALE GENOMIC DNA]</scope>
    <source>
        <strain evidence="2">CCUG 43117</strain>
    </source>
</reference>
<dbReference type="EMBL" id="JBHSLU010000063">
    <property type="protein sequence ID" value="MFC5507487.1"/>
    <property type="molecule type" value="Genomic_DNA"/>
</dbReference>
<accession>A0ABW0P7S1</accession>
<sequence length="47" mass="4929">MSGELNGLTWLLLLSIPPGLALAGYWARGRFGDKPPKVPPGDPGNPT</sequence>
<comment type="caution">
    <text evidence="1">The sequence shown here is derived from an EMBL/GenBank/DDBJ whole genome shotgun (WGS) entry which is preliminary data.</text>
</comment>
<organism evidence="1 2">
    <name type="scientific">Bosea massiliensis</name>
    <dbReference type="NCBI Taxonomy" id="151419"/>
    <lineage>
        <taxon>Bacteria</taxon>
        <taxon>Pseudomonadati</taxon>
        <taxon>Pseudomonadota</taxon>
        <taxon>Alphaproteobacteria</taxon>
        <taxon>Hyphomicrobiales</taxon>
        <taxon>Boseaceae</taxon>
        <taxon>Bosea</taxon>
    </lineage>
</organism>
<keyword evidence="2" id="KW-1185">Reference proteome</keyword>